<dbReference type="EMBL" id="JACEGQ020000141">
    <property type="protein sequence ID" value="KAH8479580.1"/>
    <property type="molecule type" value="Genomic_DNA"/>
</dbReference>
<protein>
    <recommendedName>
        <fullName evidence="3">Trichome birefringence-like C-terminal domain-containing protein</fullName>
    </recommendedName>
</protein>
<feature type="region of interest" description="Disordered" evidence="2">
    <location>
        <begin position="43"/>
        <end position="120"/>
    </location>
</feature>
<feature type="compositionally biased region" description="Polar residues" evidence="2">
    <location>
        <begin position="82"/>
        <end position="95"/>
    </location>
</feature>
<dbReference type="InterPro" id="IPR029962">
    <property type="entry name" value="TBL"/>
</dbReference>
<feature type="compositionally biased region" description="Basic and acidic residues" evidence="2">
    <location>
        <begin position="107"/>
        <end position="116"/>
    </location>
</feature>
<dbReference type="PANTHER" id="PTHR32285">
    <property type="entry name" value="PROTEIN TRICHOME BIREFRINGENCE-LIKE 9-RELATED"/>
    <property type="match status" value="1"/>
</dbReference>
<dbReference type="Pfam" id="PF13839">
    <property type="entry name" value="PC-Esterase"/>
    <property type="match status" value="1"/>
</dbReference>
<dbReference type="Proteomes" id="UP000807159">
    <property type="component" value="Unassembled WGS sequence"/>
</dbReference>
<feature type="non-terminal residue" evidence="4">
    <location>
        <position position="1"/>
    </location>
</feature>
<evidence type="ECO:0000256" key="2">
    <source>
        <dbReference type="SAM" id="MobiDB-lite"/>
    </source>
</evidence>
<dbReference type="AlphaFoldDB" id="A0A8T2WEY1"/>
<reference evidence="4" key="1">
    <citation type="journal article" date="2021" name="J. Hered.">
        <title>Genome Assembly of Salicaceae Populus deltoides (Eastern Cottonwood) I-69 Based on Nanopore Sequencing and Hi-C Technologies.</title>
        <authorList>
            <person name="Bai S."/>
            <person name="Wu H."/>
            <person name="Zhang J."/>
            <person name="Pan Z."/>
            <person name="Zhao W."/>
            <person name="Li Z."/>
            <person name="Tong C."/>
        </authorList>
    </citation>
    <scope>NUCLEOTIDE SEQUENCE</scope>
    <source>
        <tissue evidence="4">Leaf</tissue>
    </source>
</reference>
<evidence type="ECO:0000259" key="3">
    <source>
        <dbReference type="Pfam" id="PF13839"/>
    </source>
</evidence>
<evidence type="ECO:0000313" key="5">
    <source>
        <dbReference type="Proteomes" id="UP000807159"/>
    </source>
</evidence>
<evidence type="ECO:0000313" key="4">
    <source>
        <dbReference type="EMBL" id="KAH8479580.1"/>
    </source>
</evidence>
<accession>A0A8T2WEY1</accession>
<feature type="compositionally biased region" description="Basic and acidic residues" evidence="2">
    <location>
        <begin position="43"/>
        <end position="55"/>
    </location>
</feature>
<dbReference type="PANTHER" id="PTHR32285:SF19">
    <property type="entry name" value="PROTEIN TRICHOME BIREFRINGENCE-LIKE 6"/>
    <property type="match status" value="1"/>
</dbReference>
<dbReference type="GO" id="GO:0005794">
    <property type="term" value="C:Golgi apparatus"/>
    <property type="evidence" value="ECO:0007669"/>
    <property type="project" value="TreeGrafter"/>
</dbReference>
<proteinExistence type="inferred from homology"/>
<dbReference type="GO" id="GO:0016413">
    <property type="term" value="F:O-acetyltransferase activity"/>
    <property type="evidence" value="ECO:0007669"/>
    <property type="project" value="InterPro"/>
</dbReference>
<name>A0A8T2WEY1_POPDE</name>
<organism evidence="4 5">
    <name type="scientific">Populus deltoides</name>
    <name type="common">Eastern poplar</name>
    <name type="synonym">Eastern cottonwood</name>
    <dbReference type="NCBI Taxonomy" id="3696"/>
    <lineage>
        <taxon>Eukaryota</taxon>
        <taxon>Viridiplantae</taxon>
        <taxon>Streptophyta</taxon>
        <taxon>Embryophyta</taxon>
        <taxon>Tracheophyta</taxon>
        <taxon>Spermatophyta</taxon>
        <taxon>Magnoliopsida</taxon>
        <taxon>eudicotyledons</taxon>
        <taxon>Gunneridae</taxon>
        <taxon>Pentapetalae</taxon>
        <taxon>rosids</taxon>
        <taxon>fabids</taxon>
        <taxon>Malpighiales</taxon>
        <taxon>Salicaceae</taxon>
        <taxon>Saliceae</taxon>
        <taxon>Populus</taxon>
    </lineage>
</organism>
<keyword evidence="5" id="KW-1185">Reference proteome</keyword>
<dbReference type="InterPro" id="IPR026057">
    <property type="entry name" value="TBL_C"/>
</dbReference>
<comment type="similarity">
    <text evidence="1">Belongs to the PC-esterase family. TBL subfamily.</text>
</comment>
<sequence>PFSDLTINSSSSDLNSSIFVDTHFREPENISGFASISVIKRKVNESETSEKDRDGVNGSFSTVQESALVPETASVEEKKSRSISTQRIQVQSSENIAEETRGAASQEKNEAPNKEGIRKKKKGPISLKGQWWKRQKHTMLKILFVLKRGVVPFHRFNATKMLDLIRGKRLVFVGDSINRNQWESMLCMLMGAVKDPKKVYETHGRRITKEKGNYSFKFVDYKCTVEYYVSHFLVHESKARIGSRRVQTLRIDAIDHGSSRWRGADILIFNTAHWWSHFKTKAGSEGNQVHPQLDVSIAFRRALMTWASWVDRHINPRKTRVFFRSSAPSHFRGGQWNSGGHCMGATQPLNETSSTGYSEKNSIVEETIKHMKTPVTFLNITGISGFRTDGHPSIYGKGPGKRYASSIQDCSHWCLPGVPDTWNEFLYFHLLSKIGSKQGDTFL</sequence>
<comment type="caution">
    <text evidence="4">The sequence shown here is derived from an EMBL/GenBank/DDBJ whole genome shotgun (WGS) entry which is preliminary data.</text>
</comment>
<evidence type="ECO:0000256" key="1">
    <source>
        <dbReference type="ARBA" id="ARBA00007727"/>
    </source>
</evidence>
<gene>
    <name evidence="4" type="ORF">H0E87_031283</name>
</gene>
<feature type="domain" description="Trichome birefringence-like C-terminal" evidence="3">
    <location>
        <begin position="155"/>
        <end position="427"/>
    </location>
</feature>